<keyword evidence="5 7" id="KW-1133">Transmembrane helix</keyword>
<name>W6MUC4_9ASCO</name>
<reference evidence="12" key="2">
    <citation type="submission" date="2014-02" db="EMBL/GenBank/DDBJ databases">
        <title>Complete DNA sequence of /Kuraishia capsulata/ illustrates novel genomic features among budding yeasts (/Saccharomycotina/).</title>
        <authorList>
            <person name="Morales L."/>
            <person name="Noel B."/>
            <person name="Porcel B."/>
            <person name="Marcet-Houben M."/>
            <person name="Hullo M-F."/>
            <person name="Sacerdot C."/>
            <person name="Tekaia F."/>
            <person name="Leh-Louis V."/>
            <person name="Despons L."/>
            <person name="Khanna V."/>
            <person name="Aury J-M."/>
            <person name="Barbe V."/>
            <person name="Couloux A."/>
            <person name="Labadie K."/>
            <person name="Pelletier E."/>
            <person name="Souciet J-L."/>
            <person name="Boekhout T."/>
            <person name="Gabaldon T."/>
            <person name="Wincker P."/>
            <person name="Dujon B."/>
        </authorList>
    </citation>
    <scope>NUCLEOTIDE SEQUENCE</scope>
    <source>
        <strain evidence="12">CBS 1993</strain>
    </source>
</reference>
<dbReference type="InterPro" id="IPR045122">
    <property type="entry name" value="Csc1-like"/>
</dbReference>
<evidence type="ECO:0000259" key="8">
    <source>
        <dbReference type="Pfam" id="PF02714"/>
    </source>
</evidence>
<dbReference type="Pfam" id="PF12621">
    <property type="entry name" value="PHM7_ext"/>
    <property type="match status" value="1"/>
</dbReference>
<dbReference type="InterPro" id="IPR003864">
    <property type="entry name" value="CSC1/OSCA1-like_7TM"/>
</dbReference>
<organism evidence="12 13">
    <name type="scientific">Kuraishia capsulata CBS 1993</name>
    <dbReference type="NCBI Taxonomy" id="1382522"/>
    <lineage>
        <taxon>Eukaryota</taxon>
        <taxon>Fungi</taxon>
        <taxon>Dikarya</taxon>
        <taxon>Ascomycota</taxon>
        <taxon>Saccharomycotina</taxon>
        <taxon>Pichiomycetes</taxon>
        <taxon>Pichiales</taxon>
        <taxon>Pichiaceae</taxon>
        <taxon>Kuraishia</taxon>
    </lineage>
</organism>
<dbReference type="Proteomes" id="UP000019384">
    <property type="component" value="Unassembled WGS sequence"/>
</dbReference>
<reference evidence="12" key="1">
    <citation type="submission" date="2013-12" db="EMBL/GenBank/DDBJ databases">
        <authorList>
            <person name="Genoscope - CEA"/>
        </authorList>
    </citation>
    <scope>NUCLEOTIDE SEQUENCE</scope>
    <source>
        <strain evidence="12">CBS 1993</strain>
    </source>
</reference>
<evidence type="ECO:0000256" key="7">
    <source>
        <dbReference type="SAM" id="Phobius"/>
    </source>
</evidence>
<evidence type="ECO:0000259" key="11">
    <source>
        <dbReference type="Pfam" id="PF14703"/>
    </source>
</evidence>
<dbReference type="Pfam" id="PF02714">
    <property type="entry name" value="RSN1_7TM"/>
    <property type="match status" value="1"/>
</dbReference>
<dbReference type="InterPro" id="IPR027815">
    <property type="entry name" value="CSC1/OSCA1-like_cyt"/>
</dbReference>
<dbReference type="Pfam" id="PF14703">
    <property type="entry name" value="PHM7_cyt"/>
    <property type="match status" value="1"/>
</dbReference>
<feature type="transmembrane region" description="Helical" evidence="7">
    <location>
        <begin position="137"/>
        <end position="156"/>
    </location>
</feature>
<dbReference type="PANTHER" id="PTHR13018">
    <property type="entry name" value="PROBABLE MEMBRANE PROTEIN DUF221-RELATED"/>
    <property type="match status" value="1"/>
</dbReference>
<evidence type="ECO:0000259" key="9">
    <source>
        <dbReference type="Pfam" id="PF12621"/>
    </source>
</evidence>
<evidence type="ECO:0000313" key="12">
    <source>
        <dbReference type="EMBL" id="CDK29127.1"/>
    </source>
</evidence>
<dbReference type="GO" id="GO:0005227">
    <property type="term" value="F:calcium-activated cation channel activity"/>
    <property type="evidence" value="ECO:0007669"/>
    <property type="project" value="InterPro"/>
</dbReference>
<accession>W6MUC4</accession>
<feature type="transmembrane region" description="Helical" evidence="7">
    <location>
        <begin position="511"/>
        <end position="539"/>
    </location>
</feature>
<evidence type="ECO:0000313" key="13">
    <source>
        <dbReference type="Proteomes" id="UP000019384"/>
    </source>
</evidence>
<gene>
    <name evidence="12" type="ORF">KUCA_T00005114001</name>
</gene>
<evidence type="ECO:0000256" key="2">
    <source>
        <dbReference type="ARBA" id="ARBA00007779"/>
    </source>
</evidence>
<feature type="transmembrane region" description="Helical" evidence="7">
    <location>
        <begin position="371"/>
        <end position="398"/>
    </location>
</feature>
<dbReference type="RefSeq" id="XP_022461116.1">
    <property type="nucleotide sequence ID" value="XM_022606267.1"/>
</dbReference>
<keyword evidence="6 7" id="KW-0472">Membrane</keyword>
<dbReference type="Pfam" id="PF13967">
    <property type="entry name" value="RSN1_TM"/>
    <property type="match status" value="1"/>
</dbReference>
<dbReference type="PANTHER" id="PTHR13018:SF26">
    <property type="entry name" value="DOMAIN PROTEIN, PUTATIVE (AFU_ORTHOLOGUE AFUA_5G10920)-RELATED"/>
    <property type="match status" value="1"/>
</dbReference>
<proteinExistence type="inferred from homology"/>
<evidence type="ECO:0008006" key="14">
    <source>
        <dbReference type="Google" id="ProtNLM"/>
    </source>
</evidence>
<evidence type="ECO:0000256" key="5">
    <source>
        <dbReference type="ARBA" id="ARBA00022989"/>
    </source>
</evidence>
<feature type="transmembrane region" description="Helical" evidence="7">
    <location>
        <begin position="87"/>
        <end position="110"/>
    </location>
</feature>
<evidence type="ECO:0000256" key="4">
    <source>
        <dbReference type="ARBA" id="ARBA00022692"/>
    </source>
</evidence>
<keyword evidence="13" id="KW-1185">Reference proteome</keyword>
<dbReference type="GO" id="GO:0005886">
    <property type="term" value="C:plasma membrane"/>
    <property type="evidence" value="ECO:0007669"/>
    <property type="project" value="TreeGrafter"/>
</dbReference>
<dbReference type="HOGENOM" id="CLU_002458_2_1_1"/>
<feature type="domain" description="CSC1/OSCA1-like N-terminal transmembrane" evidence="10">
    <location>
        <begin position="12"/>
        <end position="158"/>
    </location>
</feature>
<keyword evidence="4 7" id="KW-0812">Transmembrane</keyword>
<dbReference type="InterPro" id="IPR032880">
    <property type="entry name" value="CSC1/OSCA1-like_N"/>
</dbReference>
<protein>
    <recommendedName>
        <fullName evidence="14">DUF221-domain-containing protein</fullName>
    </recommendedName>
</protein>
<feature type="domain" description="10TM putative phosphate transporter extracellular tail" evidence="9">
    <location>
        <begin position="747"/>
        <end position="837"/>
    </location>
</feature>
<evidence type="ECO:0000259" key="10">
    <source>
        <dbReference type="Pfam" id="PF13967"/>
    </source>
</evidence>
<feature type="transmembrane region" description="Helical" evidence="7">
    <location>
        <begin position="589"/>
        <end position="608"/>
    </location>
</feature>
<evidence type="ECO:0000256" key="6">
    <source>
        <dbReference type="ARBA" id="ARBA00023136"/>
    </source>
</evidence>
<comment type="subcellular location">
    <subcellularLocation>
        <location evidence="1">Membrane</location>
        <topology evidence="1">Multi-pass membrane protein</topology>
    </subcellularLocation>
</comment>
<feature type="transmembrane region" description="Helical" evidence="7">
    <location>
        <begin position="560"/>
        <end position="583"/>
    </location>
</feature>
<feature type="transmembrane region" description="Helical" evidence="7">
    <location>
        <begin position="463"/>
        <end position="491"/>
    </location>
</feature>
<sequence>MTDSKNTSTQDVLTSIAANGALFGTFIAIFITFRLKFSRIYQPKSDPLVNTTLRPTPLPRDPITWLWVLLRKPPKFVIEQAGLDGYFFLRFLTMVGFVSAGGMLMMIVLFPVNAIHGKLSHGLDQLSISNVKGTDKYYAHVFMSWFFYGSVLFVIFREMYFYNSLRQAALASPHYAKKLSSRTVIFQTVPEQYLDEREFFKLFDGVKTVWIARGQRRLAGKVKRRQMLAMQLETALTKLLLRAMKAKIKAEKKQEPIDPSSQMIDYVPTKKRPTFRLLPLFGHKYDTIEYCKEEIPKIDKEIKELQAKFRSARPMNSVTVEFTNQYYAQVAFQTCGNHTPLHLEAKYIGVEPADIFWPNMRLFWWERMVRSVLAGSAIIVLILTWSIPTAFIGVISNLTYLTNKLHFLRFVYNLPDDLLGLITSLLPTVLLALLMLLLPIFIRTMAKIAGRATTQSIEYYTQSAYFAFQLIQVFLVTALSSSAAATVTQIVDDPGNAMELLASNLPKSSNFYISYLVLQGFSIAGGALVQIVGFVMFYIMGFLADITARQKWTRYTALGGYAWGTMYPVYANLFAISLAYAVISPMMMLFSFAGFAFLYVAYLHNLTYVSGQSADNRGAYYPRALRQSIVGLYLGEICLTGIFAVGKSWGCVVLELIMLGFTVFVHVQIDKSFDGQLNLLPTDCMRPLDGFSSTVSYQPLNQRALFETDRAFEEYSVKMENGLGVRLLADDYEEETRDVHGNALQRYLQPWKFYSFNQVRHYLPGSYWHIPESDPDADEYAYDYPDVSAKSPTVWIPRDPMGLSRVEIENLKGVIEVSDENAIFDNRGRVVWLAGPPAGNQTSDNTPAEKNVSDTIDSNRETVFKMETDTSL</sequence>
<dbReference type="GeneID" id="34522504"/>
<feature type="transmembrane region" description="Helical" evidence="7">
    <location>
        <begin position="418"/>
        <end position="442"/>
    </location>
</feature>
<keyword evidence="3" id="KW-0813">Transport</keyword>
<dbReference type="OrthoDB" id="1076608at2759"/>
<feature type="transmembrane region" description="Helical" evidence="7">
    <location>
        <begin position="12"/>
        <end position="35"/>
    </location>
</feature>
<evidence type="ECO:0000256" key="3">
    <source>
        <dbReference type="ARBA" id="ARBA00022448"/>
    </source>
</evidence>
<feature type="domain" description="CSC1/OSCA1-like cytosolic" evidence="11">
    <location>
        <begin position="181"/>
        <end position="359"/>
    </location>
</feature>
<dbReference type="EMBL" id="HG793130">
    <property type="protein sequence ID" value="CDK29127.1"/>
    <property type="molecule type" value="Genomic_DNA"/>
</dbReference>
<dbReference type="STRING" id="1382522.W6MUC4"/>
<feature type="domain" description="CSC1/OSCA1-like 7TM region" evidence="8">
    <location>
        <begin position="371"/>
        <end position="643"/>
    </location>
</feature>
<evidence type="ECO:0000256" key="1">
    <source>
        <dbReference type="ARBA" id="ARBA00004141"/>
    </source>
</evidence>
<dbReference type="AlphaFoldDB" id="W6MUC4"/>
<comment type="similarity">
    <text evidence="2">Belongs to the CSC1 (TC 1.A.17) family.</text>
</comment>
<dbReference type="InterPro" id="IPR022257">
    <property type="entry name" value="PHM7_ext"/>
</dbReference>
<feature type="transmembrane region" description="Helical" evidence="7">
    <location>
        <begin position="629"/>
        <end position="646"/>
    </location>
</feature>